<sequence>MLSIVLLALTGAVSISAQTGPKIVLSNDDGWAVAHIRAQHTALAAAGYNVVLSCPALNQSGTGSSSRTPTVLTTPCEFDTCPVGSPATGFNASEPRLNYVNAFPVDAAKFGIETLAPQFFDGSKPDFVVSGPNVGSNLGLDTLFSGTVGAAAEAALEGIPSAAFSGATGDQLSYTTLTTSPTSANTEAALLYSALTVKVLAVLLASPAPVLPPGIVLNVNFPPAANCTSADAVQFVLTRIYYDLFARDVEACGSTRLPTESAVVALPGCFASVSVFHAATKLDANATMQAVVLGKLGSLLGCSGNSLVSQDRI</sequence>
<dbReference type="Gene3D" id="3.40.1210.10">
    <property type="entry name" value="Survival protein SurE-like phosphatase/nucleotidase"/>
    <property type="match status" value="1"/>
</dbReference>
<gene>
    <name evidence="6" type="ORF">DFH07DRAFT_812557</name>
</gene>
<proteinExistence type="inferred from homology"/>
<dbReference type="EMBL" id="JARJLG010000040">
    <property type="protein sequence ID" value="KAJ7763597.1"/>
    <property type="molecule type" value="Genomic_DNA"/>
</dbReference>
<dbReference type="Pfam" id="PF01975">
    <property type="entry name" value="SurE"/>
    <property type="match status" value="1"/>
</dbReference>
<evidence type="ECO:0000256" key="3">
    <source>
        <dbReference type="ARBA" id="ARBA00022801"/>
    </source>
</evidence>
<keyword evidence="7" id="KW-1185">Reference proteome</keyword>
<feature type="signal peptide" evidence="4">
    <location>
        <begin position="1"/>
        <end position="17"/>
    </location>
</feature>
<dbReference type="Proteomes" id="UP001215280">
    <property type="component" value="Unassembled WGS sequence"/>
</dbReference>
<dbReference type="AlphaFoldDB" id="A0AAD7JHM5"/>
<keyword evidence="3" id="KW-0378">Hydrolase</keyword>
<dbReference type="InterPro" id="IPR036523">
    <property type="entry name" value="SurE-like_sf"/>
</dbReference>
<comment type="caution">
    <text evidence="6">The sequence shown here is derived from an EMBL/GenBank/DDBJ whole genome shotgun (WGS) entry which is preliminary data.</text>
</comment>
<dbReference type="InterPro" id="IPR030048">
    <property type="entry name" value="SurE"/>
</dbReference>
<evidence type="ECO:0000313" key="7">
    <source>
        <dbReference type="Proteomes" id="UP001215280"/>
    </source>
</evidence>
<evidence type="ECO:0000256" key="2">
    <source>
        <dbReference type="ARBA" id="ARBA00022723"/>
    </source>
</evidence>
<keyword evidence="4" id="KW-0732">Signal</keyword>
<name>A0AAD7JHM5_9AGAR</name>
<dbReference type="SUPFAM" id="SSF64167">
    <property type="entry name" value="SurE-like"/>
    <property type="match status" value="1"/>
</dbReference>
<evidence type="ECO:0000256" key="4">
    <source>
        <dbReference type="SAM" id="SignalP"/>
    </source>
</evidence>
<reference evidence="6" key="1">
    <citation type="submission" date="2023-03" db="EMBL/GenBank/DDBJ databases">
        <title>Massive genome expansion in bonnet fungi (Mycena s.s.) driven by repeated elements and novel gene families across ecological guilds.</title>
        <authorList>
            <consortium name="Lawrence Berkeley National Laboratory"/>
            <person name="Harder C.B."/>
            <person name="Miyauchi S."/>
            <person name="Viragh M."/>
            <person name="Kuo A."/>
            <person name="Thoen E."/>
            <person name="Andreopoulos B."/>
            <person name="Lu D."/>
            <person name="Skrede I."/>
            <person name="Drula E."/>
            <person name="Henrissat B."/>
            <person name="Morin E."/>
            <person name="Kohler A."/>
            <person name="Barry K."/>
            <person name="LaButti K."/>
            <person name="Morin E."/>
            <person name="Salamov A."/>
            <person name="Lipzen A."/>
            <person name="Mereny Z."/>
            <person name="Hegedus B."/>
            <person name="Baldrian P."/>
            <person name="Stursova M."/>
            <person name="Weitz H."/>
            <person name="Taylor A."/>
            <person name="Grigoriev I.V."/>
            <person name="Nagy L.G."/>
            <person name="Martin F."/>
            <person name="Kauserud H."/>
        </authorList>
    </citation>
    <scope>NUCLEOTIDE SEQUENCE</scope>
    <source>
        <strain evidence="6">CBHHK188m</strain>
    </source>
</reference>
<evidence type="ECO:0000259" key="5">
    <source>
        <dbReference type="Pfam" id="PF01975"/>
    </source>
</evidence>
<feature type="chain" id="PRO_5042043431" evidence="4">
    <location>
        <begin position="18"/>
        <end position="313"/>
    </location>
</feature>
<evidence type="ECO:0000256" key="1">
    <source>
        <dbReference type="ARBA" id="ARBA00011062"/>
    </source>
</evidence>
<dbReference type="GO" id="GO:0046872">
    <property type="term" value="F:metal ion binding"/>
    <property type="evidence" value="ECO:0007669"/>
    <property type="project" value="UniProtKB-KW"/>
</dbReference>
<comment type="similarity">
    <text evidence="1">Belongs to the SurE nucleotidase family.</text>
</comment>
<dbReference type="PANTHER" id="PTHR30457">
    <property type="entry name" value="5'-NUCLEOTIDASE SURE"/>
    <property type="match status" value="1"/>
</dbReference>
<dbReference type="GO" id="GO:0008252">
    <property type="term" value="F:nucleotidase activity"/>
    <property type="evidence" value="ECO:0007669"/>
    <property type="project" value="InterPro"/>
</dbReference>
<organism evidence="6 7">
    <name type="scientific">Mycena maculata</name>
    <dbReference type="NCBI Taxonomy" id="230809"/>
    <lineage>
        <taxon>Eukaryota</taxon>
        <taxon>Fungi</taxon>
        <taxon>Dikarya</taxon>
        <taxon>Basidiomycota</taxon>
        <taxon>Agaricomycotina</taxon>
        <taxon>Agaricomycetes</taxon>
        <taxon>Agaricomycetidae</taxon>
        <taxon>Agaricales</taxon>
        <taxon>Marasmiineae</taxon>
        <taxon>Mycenaceae</taxon>
        <taxon>Mycena</taxon>
    </lineage>
</organism>
<dbReference type="PANTHER" id="PTHR30457:SF0">
    <property type="entry name" value="PHOSPHATASE, PUTATIVE (AFU_ORTHOLOGUE AFUA_4G01070)-RELATED"/>
    <property type="match status" value="1"/>
</dbReference>
<feature type="domain" description="Survival protein SurE-like phosphatase/nucleotidase" evidence="5">
    <location>
        <begin position="23"/>
        <end position="240"/>
    </location>
</feature>
<protein>
    <submittedName>
        <fullName evidence="6">Acid phosphatase</fullName>
    </submittedName>
</protein>
<dbReference type="InterPro" id="IPR002828">
    <property type="entry name" value="SurE-like_Pase/nucleotidase"/>
</dbReference>
<keyword evidence="2" id="KW-0479">Metal-binding</keyword>
<accession>A0AAD7JHM5</accession>
<evidence type="ECO:0000313" key="6">
    <source>
        <dbReference type="EMBL" id="KAJ7763597.1"/>
    </source>
</evidence>